<dbReference type="InterPro" id="IPR036420">
    <property type="entry name" value="BRCT_dom_sf"/>
</dbReference>
<name>A0A173DXK6_9BACT</name>
<keyword evidence="6" id="KW-0520">NAD</keyword>
<keyword evidence="7" id="KW-0234">DNA repair</keyword>
<dbReference type="SUPFAM" id="SSF50249">
    <property type="entry name" value="Nucleic acid-binding proteins"/>
    <property type="match status" value="1"/>
</dbReference>
<dbReference type="GO" id="GO:0003911">
    <property type="term" value="F:DNA ligase (NAD+) activity"/>
    <property type="evidence" value="ECO:0007669"/>
    <property type="project" value="InterPro"/>
</dbReference>
<evidence type="ECO:0000313" key="9">
    <source>
        <dbReference type="EMBL" id="ANG65655.1"/>
    </source>
</evidence>
<dbReference type="InterPro" id="IPR004149">
    <property type="entry name" value="Znf_DNAligase_C4"/>
</dbReference>
<keyword evidence="1" id="KW-0436">Ligase</keyword>
<dbReference type="InterPro" id="IPR004150">
    <property type="entry name" value="NAD_DNA_ligase_OB"/>
</dbReference>
<keyword evidence="3" id="KW-0479">Metal-binding</keyword>
<dbReference type="InterPro" id="IPR001357">
    <property type="entry name" value="BRCT_dom"/>
</dbReference>
<dbReference type="SUPFAM" id="SSF52113">
    <property type="entry name" value="BRCT domain"/>
    <property type="match status" value="1"/>
</dbReference>
<keyword evidence="5" id="KW-0862">Zinc</keyword>
<dbReference type="GO" id="GO:0046872">
    <property type="term" value="F:metal ion binding"/>
    <property type="evidence" value="ECO:0007669"/>
    <property type="project" value="UniProtKB-KW"/>
</dbReference>
<keyword evidence="4" id="KW-0227">DNA damage</keyword>
<sequence>MANLEPVQLSGTVVKRASLHNKDQMDLLDIHIGDYVYVEKGGEIIPKITGVELSKRPADAQRPVFPACCPDCGTPLVRDPDEARHYCPNQESCPVQIKGRFIHFAGRKAMDILAGEATVEMLWSRGYIHTLPDLYSLTREQLISLDGWQEKSADNFLASLEASKQVPFERVLYALGIRHVGEQTAKTLARHFGSIDALMAASRDDLVQIEDIGGTVADAILAWSASDAARDCVERLRAAGLQMAVADTAESRLSDKLEGKTVVISGNFSISREAMKALIEAHGGKNAGSVSGKTAWLLAGEKAGPEKLKKAEKLGIPVISEADFRQLIESE</sequence>
<dbReference type="InterPro" id="IPR012340">
    <property type="entry name" value="NA-bd_OB-fold"/>
</dbReference>
<dbReference type="SUPFAM" id="SSF47781">
    <property type="entry name" value="RuvA domain 2-like"/>
    <property type="match status" value="1"/>
</dbReference>
<gene>
    <name evidence="9" type="primary">G1_9</name>
</gene>
<accession>A0A173DXK6</accession>
<dbReference type="Pfam" id="PF03119">
    <property type="entry name" value="DNA_ligase_ZBD"/>
    <property type="match status" value="1"/>
</dbReference>
<dbReference type="Gene3D" id="2.40.50.140">
    <property type="entry name" value="Nucleic acid-binding proteins"/>
    <property type="match status" value="1"/>
</dbReference>
<dbReference type="EMBL" id="KU952095">
    <property type="protein sequence ID" value="ANG65655.1"/>
    <property type="molecule type" value="Genomic_DNA"/>
</dbReference>
<dbReference type="Pfam" id="PF12826">
    <property type="entry name" value="HHH_2"/>
    <property type="match status" value="1"/>
</dbReference>
<dbReference type="Gene3D" id="1.10.150.20">
    <property type="entry name" value="5' to 3' exonuclease, C-terminal subdomain"/>
    <property type="match status" value="2"/>
</dbReference>
<dbReference type="PROSITE" id="PS50172">
    <property type="entry name" value="BRCT"/>
    <property type="match status" value="1"/>
</dbReference>
<keyword evidence="2" id="KW-0235">DNA replication</keyword>
<dbReference type="FunFam" id="1.10.150.20:FF:000006">
    <property type="entry name" value="DNA ligase"/>
    <property type="match status" value="1"/>
</dbReference>
<evidence type="ECO:0000259" key="8">
    <source>
        <dbReference type="PROSITE" id="PS50172"/>
    </source>
</evidence>
<dbReference type="Pfam" id="PF03120">
    <property type="entry name" value="OB_DNA_ligase"/>
    <property type="match status" value="1"/>
</dbReference>
<feature type="domain" description="BRCT" evidence="8">
    <location>
        <begin position="252"/>
        <end position="331"/>
    </location>
</feature>
<dbReference type="InterPro" id="IPR010994">
    <property type="entry name" value="RuvA_2-like"/>
</dbReference>
<evidence type="ECO:0000256" key="1">
    <source>
        <dbReference type="ARBA" id="ARBA00022598"/>
    </source>
</evidence>
<dbReference type="InterPro" id="IPR041663">
    <property type="entry name" value="DisA/LigA_HHH"/>
</dbReference>
<evidence type="ECO:0000256" key="6">
    <source>
        <dbReference type="ARBA" id="ARBA00023027"/>
    </source>
</evidence>
<dbReference type="GO" id="GO:0006281">
    <property type="term" value="P:DNA repair"/>
    <property type="evidence" value="ECO:0007669"/>
    <property type="project" value="UniProtKB-KW"/>
</dbReference>
<dbReference type="Gene3D" id="3.40.50.10190">
    <property type="entry name" value="BRCT domain"/>
    <property type="match status" value="1"/>
</dbReference>
<evidence type="ECO:0000256" key="2">
    <source>
        <dbReference type="ARBA" id="ARBA00022705"/>
    </source>
</evidence>
<dbReference type="GO" id="GO:0006260">
    <property type="term" value="P:DNA replication"/>
    <property type="evidence" value="ECO:0007669"/>
    <property type="project" value="UniProtKB-KW"/>
</dbReference>
<dbReference type="AlphaFoldDB" id="A0A173DXK6"/>
<evidence type="ECO:0000256" key="5">
    <source>
        <dbReference type="ARBA" id="ARBA00022833"/>
    </source>
</evidence>
<dbReference type="Pfam" id="PF00533">
    <property type="entry name" value="BRCT"/>
    <property type="match status" value="1"/>
</dbReference>
<dbReference type="Gene3D" id="6.20.10.30">
    <property type="match status" value="1"/>
</dbReference>
<evidence type="ECO:0000256" key="4">
    <source>
        <dbReference type="ARBA" id="ARBA00022763"/>
    </source>
</evidence>
<organism evidence="9">
    <name type="scientific">uncultured bacterium G1</name>
    <dbReference type="NCBI Taxonomy" id="1821258"/>
    <lineage>
        <taxon>Bacteria</taxon>
        <taxon>environmental samples</taxon>
    </lineage>
</organism>
<protein>
    <recommendedName>
        <fullName evidence="8">BRCT domain-containing protein</fullName>
    </recommendedName>
</protein>
<evidence type="ECO:0000256" key="3">
    <source>
        <dbReference type="ARBA" id="ARBA00022723"/>
    </source>
</evidence>
<dbReference type="CDD" id="cd17748">
    <property type="entry name" value="BRCT_DNA_ligase_like"/>
    <property type="match status" value="1"/>
</dbReference>
<dbReference type="SMART" id="SM00292">
    <property type="entry name" value="BRCT"/>
    <property type="match status" value="1"/>
</dbReference>
<reference evidence="9" key="1">
    <citation type="submission" date="2016-03" db="EMBL/GenBank/DDBJ databases">
        <title>Improved glycerol to ethanol conversion by E. coli using a metagenomic fragment isolated from an anaerobic reactor.</title>
        <authorList>
            <person name="Loaces I."/>
            <person name="Rodriguez C."/>
            <person name="Amarelle V."/>
            <person name="Fabiano E."/>
            <person name="Noya F."/>
        </authorList>
    </citation>
    <scope>NUCLEOTIDE SEQUENCE</scope>
</reference>
<proteinExistence type="predicted"/>
<evidence type="ECO:0000256" key="7">
    <source>
        <dbReference type="ARBA" id="ARBA00023204"/>
    </source>
</evidence>